<feature type="domain" description="NACHT" evidence="1">
    <location>
        <begin position="165"/>
        <end position="305"/>
    </location>
</feature>
<reference evidence="2 3" key="1">
    <citation type="submission" date="2015-02" db="EMBL/GenBank/DDBJ databases">
        <title>Genome Sequencing of Rickettsiales.</title>
        <authorList>
            <person name="Daugherty S.C."/>
            <person name="Su Q."/>
            <person name="Abolude K."/>
            <person name="Beier-Sexton M."/>
            <person name="Carlyon J.A."/>
            <person name="Carter R."/>
            <person name="Day N.P."/>
            <person name="Dumler S.J."/>
            <person name="Dyachenko V."/>
            <person name="Godinez A."/>
            <person name="Kurtti T.J."/>
            <person name="Lichay M."/>
            <person name="Mullins K.E."/>
            <person name="Ott S."/>
            <person name="Pappas-Brown V."/>
            <person name="Paris D.H."/>
            <person name="Patel P."/>
            <person name="Richards A.L."/>
            <person name="Sadzewicz L."/>
            <person name="Sears K."/>
            <person name="Seidman D."/>
            <person name="Sengamalay N."/>
            <person name="Stenos J."/>
            <person name="Tallon L.J."/>
            <person name="Vincent G."/>
            <person name="Fraser C.M."/>
            <person name="Munderloh U."/>
            <person name="Dunning-Hotopp J.C."/>
        </authorList>
    </citation>
    <scope>NUCLEOTIDE SEQUENCE [LARGE SCALE GENOMIC DNA]</scope>
    <source>
        <strain evidence="2 3">RML An4</strain>
    </source>
</reference>
<dbReference type="InterPro" id="IPR027417">
    <property type="entry name" value="P-loop_NTPase"/>
</dbReference>
<dbReference type="Gene3D" id="1.25.10.10">
    <property type="entry name" value="Leucine-rich Repeat Variant"/>
    <property type="match status" value="1"/>
</dbReference>
<gene>
    <name evidence="2" type="ORF">RBEAN4_0471</name>
</gene>
<dbReference type="Proteomes" id="UP000033661">
    <property type="component" value="Unassembled WGS sequence"/>
</dbReference>
<dbReference type="PROSITE" id="PS50837">
    <property type="entry name" value="NACHT"/>
    <property type="match status" value="1"/>
</dbReference>
<dbReference type="PANTHER" id="PTHR46844:SF1">
    <property type="entry name" value="SLR5058 PROTEIN"/>
    <property type="match status" value="1"/>
</dbReference>
<dbReference type="InterPro" id="IPR016024">
    <property type="entry name" value="ARM-type_fold"/>
</dbReference>
<protein>
    <submittedName>
        <fullName evidence="2">ATPase associated with various cellular activities family protein</fullName>
    </submittedName>
</protein>
<dbReference type="InterPro" id="IPR011989">
    <property type="entry name" value="ARM-like"/>
</dbReference>
<dbReference type="PANTHER" id="PTHR46844">
    <property type="entry name" value="SLR5058 PROTEIN"/>
    <property type="match status" value="1"/>
</dbReference>
<keyword evidence="3" id="KW-1185">Reference proteome</keyword>
<name>A0A0F3QAA5_RICBE</name>
<accession>A0A0F3QAA5</accession>
<evidence type="ECO:0000313" key="2">
    <source>
        <dbReference type="EMBL" id="KJV89493.1"/>
    </source>
</evidence>
<proteinExistence type="predicted"/>
<dbReference type="SUPFAM" id="SSF48371">
    <property type="entry name" value="ARM repeat"/>
    <property type="match status" value="1"/>
</dbReference>
<evidence type="ECO:0000259" key="1">
    <source>
        <dbReference type="PROSITE" id="PS50837"/>
    </source>
</evidence>
<comment type="caution">
    <text evidence="2">The sequence shown here is derived from an EMBL/GenBank/DDBJ whole genome shotgun (WGS) entry which is preliminary data.</text>
</comment>
<dbReference type="RefSeq" id="WP_081178469.1">
    <property type="nucleotide sequence ID" value="NZ_LAOI01000001.1"/>
</dbReference>
<dbReference type="Gene3D" id="3.40.50.300">
    <property type="entry name" value="P-loop containing nucleotide triphosphate hydrolases"/>
    <property type="match status" value="1"/>
</dbReference>
<organism evidence="2 3">
    <name type="scientific">Rickettsia bellii str. RML An4</name>
    <dbReference type="NCBI Taxonomy" id="1359193"/>
    <lineage>
        <taxon>Bacteria</taxon>
        <taxon>Pseudomonadati</taxon>
        <taxon>Pseudomonadota</taxon>
        <taxon>Alphaproteobacteria</taxon>
        <taxon>Rickettsiales</taxon>
        <taxon>Rickettsiaceae</taxon>
        <taxon>Rickettsieae</taxon>
        <taxon>Rickettsia</taxon>
        <taxon>belli group</taxon>
    </lineage>
</organism>
<evidence type="ECO:0000313" key="3">
    <source>
        <dbReference type="Proteomes" id="UP000033661"/>
    </source>
</evidence>
<dbReference type="PATRIC" id="fig|1359193.3.peg.454"/>
<dbReference type="Pfam" id="PF05729">
    <property type="entry name" value="NACHT"/>
    <property type="match status" value="1"/>
</dbReference>
<dbReference type="AlphaFoldDB" id="A0A0F3QAA5"/>
<dbReference type="InterPro" id="IPR007111">
    <property type="entry name" value="NACHT_NTPase"/>
</dbReference>
<dbReference type="EMBL" id="LAOI01000001">
    <property type="protein sequence ID" value="KJV89493.1"/>
    <property type="molecule type" value="Genomic_DNA"/>
</dbReference>
<sequence length="1138" mass="130298">MKNEPIKKSTITSLQTSISQSLAEKLKTLYLSQDKLPKLIEDKKIKAQSLDDYYVKLQMLLSSDDDADKAALRDKVAGKKQKVEIENIFKVLDQEKKIRELLSKELTNNDEKEQEEKIDSIIKLLDAEKNEESKINILCKNLPNRSELEIKNIADSISIIQADIGTILLLGGAGVGKTTLLHNISYRWGKGNLWNDKFEYVFRVKLKELLNESWKDGYQKYLEINNLNQDKLNCFVHYCLGGVESPLSIDEIMNIQNKDKVLLLLDGYDEVAHLNTQNEFKKLIDKILEYKNVIMSSRPNALIEDMSNRFERKVENTGWDIGGIEKYISKNFENNKELGTQLKSFLAVNNQIKEICEIPINTALICLVWSDEDVRDKFQKSNNEDFNISQLYQEVVGWLNNRHLEKTESKYKSKTEANIYLNSKMNFLEQIAYDSLVETGKLVESKLVEDKKDTLDIDEVIEHGLLKKEGINYQFIHLTFQEYLAARYLKNQLINNDTKSKAASFVGEHRNEPKYLMMLKFLAGIVSDENNKELTERFWEAVTCNVDGILELGLETKITLLMHLLAQSHIIEELESRIPNLKQIQLLIDDIILKDITNWGQQIIESGYLSKAIIAIIKSTLEQQNSNIKNQDVESQMLKTSLEIIASLANRNELGGRTEIYEQLINLLKIKDQILQALVLEKTIQIIDGTLEQKILQESLEKITSLLNNDYLNSYANEVLTRIIIIAPNLGKEILEFIKTIINQSDSYVRYIAARSLPEVLKAMPVEEAFKELKELLKSSDSDVKVAAARSLPEVVEAMPVEEAYKEIVELLKSSDNYVKSAAARSLPEVLKAMPVEEAYKEIVELLKSSDNYIKSAAARSLSEVLKAMPVEEAFKELKELLKSSDSDVKVAAARSLPEVVEAMPVEEAYKEIVELLKSSDNYVKSAAARSLPEVLKAMPVEEAFKELKELLKSSDDNIWYEAARSLPAVLKAISVNKTSYKTINELLKIIHLAKIQTLNDLHIEAKATLKKITDYITQKYEKSQNCEIIEWFNNSFQELPNISETRIFLKEICKSILKSGTINKLENNFILKCIQEYGFTFTVSIYREQQTDTNKIIEGKIIFEDRSYEIFRNDVKQNNNEIVSLEEFSNLLLEQTK</sequence>
<dbReference type="SUPFAM" id="SSF52540">
    <property type="entry name" value="P-loop containing nucleoside triphosphate hydrolases"/>
    <property type="match status" value="1"/>
</dbReference>
<dbReference type="Pfam" id="PF13646">
    <property type="entry name" value="HEAT_2"/>
    <property type="match status" value="1"/>
</dbReference>